<organism evidence="2 3">
    <name type="scientific">Paraglaciecola mesophila</name>
    <dbReference type="NCBI Taxonomy" id="197222"/>
    <lineage>
        <taxon>Bacteria</taxon>
        <taxon>Pseudomonadati</taxon>
        <taxon>Pseudomonadota</taxon>
        <taxon>Gammaproteobacteria</taxon>
        <taxon>Alteromonadales</taxon>
        <taxon>Alteromonadaceae</taxon>
        <taxon>Paraglaciecola</taxon>
    </lineage>
</organism>
<gene>
    <name evidence="2" type="ORF">WNY77_11135</name>
</gene>
<comment type="caution">
    <text evidence="2">The sequence shown here is derived from an EMBL/GenBank/DDBJ whole genome shotgun (WGS) entry which is preliminary data.</text>
</comment>
<reference evidence="2 3" key="1">
    <citation type="submission" date="2024-03" db="EMBL/GenBank/DDBJ databases">
        <title>Community enrichment and isolation of bacterial strains for fucoidan degradation.</title>
        <authorList>
            <person name="Sichert A."/>
        </authorList>
    </citation>
    <scope>NUCLEOTIDE SEQUENCE [LARGE SCALE GENOMIC DNA]</scope>
    <source>
        <strain evidence="2 3">AS12</strain>
    </source>
</reference>
<dbReference type="Pfam" id="PF05036">
    <property type="entry name" value="SPOR"/>
    <property type="match status" value="1"/>
</dbReference>
<dbReference type="Proteomes" id="UP001461163">
    <property type="component" value="Unassembled WGS sequence"/>
</dbReference>
<protein>
    <submittedName>
        <fullName evidence="2">SPOR domain-containing protein</fullName>
    </submittedName>
</protein>
<dbReference type="Gene3D" id="3.30.70.1070">
    <property type="entry name" value="Sporulation related repeat"/>
    <property type="match status" value="1"/>
</dbReference>
<evidence type="ECO:0000313" key="2">
    <source>
        <dbReference type="EMBL" id="MEM5497949.1"/>
    </source>
</evidence>
<evidence type="ECO:0000313" key="3">
    <source>
        <dbReference type="Proteomes" id="UP001461163"/>
    </source>
</evidence>
<dbReference type="RefSeq" id="WP_006992169.1">
    <property type="nucleotide sequence ID" value="NZ_JBBMQS010000006.1"/>
</dbReference>
<evidence type="ECO:0000259" key="1">
    <source>
        <dbReference type="PROSITE" id="PS51724"/>
    </source>
</evidence>
<dbReference type="PROSITE" id="PS51724">
    <property type="entry name" value="SPOR"/>
    <property type="match status" value="1"/>
</dbReference>
<name>A0ABU9SVP3_9ALTE</name>
<proteinExistence type="predicted"/>
<sequence>MLLNGCSSAPKPQIAEVPNELSAQEFHDTMAEFEYMKPSLQRLAALEPELKALISQLTQIAEAAEIQEKREIAEATATQSVPEIAQVNQTMSIEPKPVKVPASNTNKSMASSNEHGTNNLSAKMNKHVEESEVAVSSKKTVKGQYTLQLTAVTDRKKLLDSWRTLQKTYSPELDDLQAIYQEIELSGVTFYRIKAGYYSSEQQAKKGCSSLKKLGANCIVSNNSGLSVI</sequence>
<keyword evidence="3" id="KW-1185">Reference proteome</keyword>
<dbReference type="EMBL" id="JBBMQS010000006">
    <property type="protein sequence ID" value="MEM5497949.1"/>
    <property type="molecule type" value="Genomic_DNA"/>
</dbReference>
<feature type="domain" description="SPOR" evidence="1">
    <location>
        <begin position="139"/>
        <end position="229"/>
    </location>
</feature>
<accession>A0ABU9SVP3</accession>
<dbReference type="InterPro" id="IPR036680">
    <property type="entry name" value="SPOR-like_sf"/>
</dbReference>
<dbReference type="InterPro" id="IPR007730">
    <property type="entry name" value="SPOR-like_dom"/>
</dbReference>